<name>A0A4Z0NJ80_9HYPH</name>
<keyword evidence="2" id="KW-1185">Reference proteome</keyword>
<accession>A0A4Z0NJ80</accession>
<dbReference type="OrthoDB" id="7269818at2"/>
<reference evidence="1 2" key="1">
    <citation type="submission" date="2019-04" db="EMBL/GenBank/DDBJ databases">
        <authorList>
            <person name="Feng G."/>
            <person name="Zhu H."/>
        </authorList>
    </citation>
    <scope>NUCLEOTIDE SEQUENCE [LARGE SCALE GENOMIC DNA]</scope>
    <source>
        <strain evidence="1 2">6HR-1</strain>
    </source>
</reference>
<dbReference type="RefSeq" id="WP_135417966.1">
    <property type="nucleotide sequence ID" value="NZ_SRLB01000022.1"/>
</dbReference>
<dbReference type="AlphaFoldDB" id="A0A4Z0NJ80"/>
<sequence length="95" mass="10353">MERPRSLGLAWYEPGDYPRILEVMEDSGLPASYAAWLMSATQVEREVSRSGVAVVRVRLEPETFLAWCREKGFAPNAKARAEFASAGPSAAAHGA</sequence>
<proteinExistence type="predicted"/>
<evidence type="ECO:0000313" key="2">
    <source>
        <dbReference type="Proteomes" id="UP000297535"/>
    </source>
</evidence>
<protein>
    <submittedName>
        <fullName evidence="1">Uncharacterized protein</fullName>
    </submittedName>
</protein>
<organism evidence="1 2">
    <name type="scientific">Methylobacterium nonmethylotrophicum</name>
    <dbReference type="NCBI Taxonomy" id="1141884"/>
    <lineage>
        <taxon>Bacteria</taxon>
        <taxon>Pseudomonadati</taxon>
        <taxon>Pseudomonadota</taxon>
        <taxon>Alphaproteobacteria</taxon>
        <taxon>Hyphomicrobiales</taxon>
        <taxon>Methylobacteriaceae</taxon>
        <taxon>Methylobacterium</taxon>
    </lineage>
</organism>
<dbReference type="Proteomes" id="UP000297535">
    <property type="component" value="Unassembled WGS sequence"/>
</dbReference>
<evidence type="ECO:0000313" key="1">
    <source>
        <dbReference type="EMBL" id="TGD96053.1"/>
    </source>
</evidence>
<comment type="caution">
    <text evidence="1">The sequence shown here is derived from an EMBL/GenBank/DDBJ whole genome shotgun (WGS) entry which is preliminary data.</text>
</comment>
<gene>
    <name evidence="1" type="ORF">EU555_25160</name>
</gene>
<dbReference type="EMBL" id="SRLB01000022">
    <property type="protein sequence ID" value="TGD96053.1"/>
    <property type="molecule type" value="Genomic_DNA"/>
</dbReference>